<dbReference type="InterPro" id="IPR036264">
    <property type="entry name" value="Bact_exopeptidase_dim_dom"/>
</dbReference>
<keyword evidence="6" id="KW-0464">Manganese</keyword>
<comment type="caution">
    <text evidence="7">The sequence shown here is derived from an EMBL/GenBank/DDBJ whole genome shotgun (WGS) entry which is preliminary data.</text>
</comment>
<dbReference type="Gene3D" id="3.30.70.360">
    <property type="match status" value="1"/>
</dbReference>
<accession>A0ABW4KBN0</accession>
<evidence type="ECO:0000256" key="6">
    <source>
        <dbReference type="ARBA" id="ARBA00023211"/>
    </source>
</evidence>
<dbReference type="PANTHER" id="PTHR32494:SF19">
    <property type="entry name" value="ALLANTOATE DEIMINASE-RELATED"/>
    <property type="match status" value="1"/>
</dbReference>
<keyword evidence="4" id="KW-0479">Metal-binding</keyword>
<dbReference type="SUPFAM" id="SSF55031">
    <property type="entry name" value="Bacterial exopeptidase dimerisation domain"/>
    <property type="match status" value="1"/>
</dbReference>
<dbReference type="Pfam" id="PF01546">
    <property type="entry name" value="Peptidase_M20"/>
    <property type="match status" value="1"/>
</dbReference>
<evidence type="ECO:0000256" key="1">
    <source>
        <dbReference type="ARBA" id="ARBA00001936"/>
    </source>
</evidence>
<dbReference type="NCBIfam" id="NF006775">
    <property type="entry name" value="PRK09290.2-5"/>
    <property type="match status" value="1"/>
</dbReference>
<dbReference type="PROSITE" id="PS00758">
    <property type="entry name" value="ARGE_DAPE_CPG2_1"/>
    <property type="match status" value="1"/>
</dbReference>
<evidence type="ECO:0000313" key="7">
    <source>
        <dbReference type="EMBL" id="MFD1704926.1"/>
    </source>
</evidence>
<evidence type="ECO:0000256" key="5">
    <source>
        <dbReference type="ARBA" id="ARBA00022801"/>
    </source>
</evidence>
<protein>
    <submittedName>
        <fullName evidence="7">Allantoate amidohydrolase</fullName>
    </submittedName>
</protein>
<dbReference type="NCBIfam" id="NF006771">
    <property type="entry name" value="PRK09290.1-5"/>
    <property type="match status" value="1"/>
</dbReference>
<proteinExistence type="inferred from homology"/>
<dbReference type="SUPFAM" id="SSF53187">
    <property type="entry name" value="Zn-dependent exopeptidases"/>
    <property type="match status" value="1"/>
</dbReference>
<dbReference type="InterPro" id="IPR001261">
    <property type="entry name" value="ArgE/DapE_CS"/>
</dbReference>
<reference evidence="8" key="1">
    <citation type="journal article" date="2019" name="Int. J. Syst. Evol. Microbiol.">
        <title>The Global Catalogue of Microorganisms (GCM) 10K type strain sequencing project: providing services to taxonomists for standard genome sequencing and annotation.</title>
        <authorList>
            <consortium name="The Broad Institute Genomics Platform"/>
            <consortium name="The Broad Institute Genome Sequencing Center for Infectious Disease"/>
            <person name="Wu L."/>
            <person name="Ma J."/>
        </authorList>
    </citation>
    <scope>NUCLEOTIDE SEQUENCE [LARGE SCALE GENOMIC DNA]</scope>
    <source>
        <strain evidence="8">KCTC 23707</strain>
    </source>
</reference>
<keyword evidence="8" id="KW-1185">Reference proteome</keyword>
<comment type="cofactor">
    <cofactor evidence="1">
        <name>Mn(2+)</name>
        <dbReference type="ChEBI" id="CHEBI:29035"/>
    </cofactor>
</comment>
<evidence type="ECO:0000313" key="8">
    <source>
        <dbReference type="Proteomes" id="UP001597308"/>
    </source>
</evidence>
<dbReference type="InterPro" id="IPR010158">
    <property type="entry name" value="Amidase_Cbmase"/>
</dbReference>
<evidence type="ECO:0000256" key="2">
    <source>
        <dbReference type="ARBA" id="ARBA00006153"/>
    </source>
</evidence>
<name>A0ABW4KBN0_9HYPH</name>
<evidence type="ECO:0000256" key="4">
    <source>
        <dbReference type="ARBA" id="ARBA00022723"/>
    </source>
</evidence>
<dbReference type="Gene3D" id="3.40.630.10">
    <property type="entry name" value="Zn peptidases"/>
    <property type="match status" value="1"/>
</dbReference>
<organism evidence="7 8">
    <name type="scientific">Methylopila henanensis</name>
    <dbReference type="NCBI Taxonomy" id="873516"/>
    <lineage>
        <taxon>Bacteria</taxon>
        <taxon>Pseudomonadati</taxon>
        <taxon>Pseudomonadota</taxon>
        <taxon>Alphaproteobacteria</taxon>
        <taxon>Hyphomicrobiales</taxon>
        <taxon>Methylopilaceae</taxon>
        <taxon>Methylopila</taxon>
    </lineage>
</organism>
<dbReference type="RefSeq" id="WP_378800977.1">
    <property type="nucleotide sequence ID" value="NZ_JBHUER010000013.1"/>
</dbReference>
<evidence type="ECO:0000256" key="3">
    <source>
        <dbReference type="ARBA" id="ARBA00011738"/>
    </source>
</evidence>
<dbReference type="EMBL" id="JBHUER010000013">
    <property type="protein sequence ID" value="MFD1704926.1"/>
    <property type="molecule type" value="Genomic_DNA"/>
</dbReference>
<dbReference type="NCBIfam" id="TIGR01879">
    <property type="entry name" value="hydantase"/>
    <property type="match status" value="1"/>
</dbReference>
<dbReference type="CDD" id="cd03884">
    <property type="entry name" value="M20_bAS"/>
    <property type="match status" value="1"/>
</dbReference>
<dbReference type="PANTHER" id="PTHR32494">
    <property type="entry name" value="ALLANTOATE DEIMINASE-RELATED"/>
    <property type="match status" value="1"/>
</dbReference>
<keyword evidence="5" id="KW-0378">Hydrolase</keyword>
<gene>
    <name evidence="7" type="ORF">ACFSCV_18115</name>
</gene>
<comment type="similarity">
    <text evidence="2">Belongs to the peptidase M20 family.</text>
</comment>
<dbReference type="PIRSF" id="PIRSF001235">
    <property type="entry name" value="Amidase_carbamoylase"/>
    <property type="match status" value="1"/>
</dbReference>
<dbReference type="Proteomes" id="UP001597308">
    <property type="component" value="Unassembled WGS sequence"/>
</dbReference>
<dbReference type="InterPro" id="IPR002933">
    <property type="entry name" value="Peptidase_M20"/>
</dbReference>
<sequence>MPTAPSTTPAPAGMARRICERVDALAAISADVGAITRVFMSPEQTRATELTLGWMADAGMTTRVDAIGNVIGRYEGATPGAKAILVGSHLDTVRNAGRWDGILGVVTAIECVAALAAEGVRLPYAVEVVGFSDEEGTRFGATMLGSHALVGDFAPELLRLRDNDGISMADAMRARGFDPDRIGEAKRSAEDFVAYLELHIEQGPTLQAYRLPVGCVGSICGATRLAVTLTGTASHAGTTPMNHRADALAGAAASVLAVEQAATASRGLVATVGKLAIEPGGANVVPGLAAFTVDVRAPTDGQRLQTLRRIEESIMAIASTRGLGVSIARIHDEPAAACSRDLQNRIDAAIAEFGLEPLRLASGAGHDAMVMARIAPMGMIFVRCRDGISHNPAEHAEPADVEAGAVTLFRVLKSFETRPDVLD</sequence>
<comment type="subunit">
    <text evidence="3">Homodimer.</text>
</comment>